<organism evidence="1">
    <name type="scientific">Arundo donax</name>
    <name type="common">Giant reed</name>
    <name type="synonym">Donax arundinaceus</name>
    <dbReference type="NCBI Taxonomy" id="35708"/>
    <lineage>
        <taxon>Eukaryota</taxon>
        <taxon>Viridiplantae</taxon>
        <taxon>Streptophyta</taxon>
        <taxon>Embryophyta</taxon>
        <taxon>Tracheophyta</taxon>
        <taxon>Spermatophyta</taxon>
        <taxon>Magnoliopsida</taxon>
        <taxon>Liliopsida</taxon>
        <taxon>Poales</taxon>
        <taxon>Poaceae</taxon>
        <taxon>PACMAD clade</taxon>
        <taxon>Arundinoideae</taxon>
        <taxon>Arundineae</taxon>
        <taxon>Arundo</taxon>
    </lineage>
</organism>
<evidence type="ECO:0000313" key="1">
    <source>
        <dbReference type="EMBL" id="JAE27530.1"/>
    </source>
</evidence>
<reference evidence="1" key="1">
    <citation type="submission" date="2014-09" db="EMBL/GenBank/DDBJ databases">
        <authorList>
            <person name="Magalhaes I.L.F."/>
            <person name="Oliveira U."/>
            <person name="Santos F.R."/>
            <person name="Vidigal T.H.D.A."/>
            <person name="Brescovit A.D."/>
            <person name="Santos A.J."/>
        </authorList>
    </citation>
    <scope>NUCLEOTIDE SEQUENCE</scope>
    <source>
        <tissue evidence="1">Shoot tissue taken approximately 20 cm above the soil surface</tissue>
    </source>
</reference>
<dbReference type="EMBL" id="GBRH01170366">
    <property type="protein sequence ID" value="JAE27530.1"/>
    <property type="molecule type" value="Transcribed_RNA"/>
</dbReference>
<accession>A0A0A9GQW7</accession>
<reference evidence="1" key="2">
    <citation type="journal article" date="2015" name="Data Brief">
        <title>Shoot transcriptome of the giant reed, Arundo donax.</title>
        <authorList>
            <person name="Barrero R.A."/>
            <person name="Guerrero F.D."/>
            <person name="Moolhuijzen P."/>
            <person name="Goolsby J.A."/>
            <person name="Tidwell J."/>
            <person name="Bellgard S.E."/>
            <person name="Bellgard M.I."/>
        </authorList>
    </citation>
    <scope>NUCLEOTIDE SEQUENCE</scope>
    <source>
        <tissue evidence="1">Shoot tissue taken approximately 20 cm above the soil surface</tissue>
    </source>
</reference>
<name>A0A0A9GQW7_ARUDO</name>
<sequence>MARVRFSG</sequence>
<proteinExistence type="predicted"/>
<protein>
    <submittedName>
        <fullName evidence="1">Uncharacterized protein</fullName>
    </submittedName>
</protein>